<evidence type="ECO:0000256" key="1">
    <source>
        <dbReference type="SAM" id="MobiDB-lite"/>
    </source>
</evidence>
<proteinExistence type="predicted"/>
<feature type="compositionally biased region" description="Basic and acidic residues" evidence="1">
    <location>
        <begin position="158"/>
        <end position="178"/>
    </location>
</feature>
<sequence length="207" mass="24079">MKKKIMLLKKKKIMKLEKKIMLLKKKKIMKLEKKIMLLKKKKNYEAEEEDHDAEEEAEYHDVEEKENNVAAEEENSAADDEEEENSVDVEEEEFDADKEEENNAVVEEETNDADEEEEFVVEEFDVSDNEYDCGRDKACRQEDDIGIIVQRNMDGFGHDGVHVNDEDHGLEFDSDHSENLYSEHGSDSDGPRNAAMSDQPRRIEESM</sequence>
<evidence type="ECO:0000313" key="3">
    <source>
        <dbReference type="Proteomes" id="UP001472677"/>
    </source>
</evidence>
<name>A0ABR2EED9_9ROSI</name>
<feature type="region of interest" description="Disordered" evidence="1">
    <location>
        <begin position="42"/>
        <end position="118"/>
    </location>
</feature>
<protein>
    <submittedName>
        <fullName evidence="2">Uncharacterized protein</fullName>
    </submittedName>
</protein>
<comment type="caution">
    <text evidence="2">The sequence shown here is derived from an EMBL/GenBank/DDBJ whole genome shotgun (WGS) entry which is preliminary data.</text>
</comment>
<accession>A0ABR2EED9</accession>
<dbReference type="EMBL" id="JBBPBM010000015">
    <property type="protein sequence ID" value="KAK8559021.1"/>
    <property type="molecule type" value="Genomic_DNA"/>
</dbReference>
<feature type="compositionally biased region" description="Acidic residues" evidence="1">
    <location>
        <begin position="46"/>
        <end position="58"/>
    </location>
</feature>
<dbReference type="Proteomes" id="UP001472677">
    <property type="component" value="Unassembled WGS sequence"/>
</dbReference>
<reference evidence="2 3" key="1">
    <citation type="journal article" date="2024" name="G3 (Bethesda)">
        <title>Genome assembly of Hibiscus sabdariffa L. provides insights into metabolisms of medicinal natural products.</title>
        <authorList>
            <person name="Kim T."/>
        </authorList>
    </citation>
    <scope>NUCLEOTIDE SEQUENCE [LARGE SCALE GENOMIC DNA]</scope>
    <source>
        <strain evidence="2">TK-2024</strain>
        <tissue evidence="2">Old leaves</tissue>
    </source>
</reference>
<feature type="compositionally biased region" description="Acidic residues" evidence="1">
    <location>
        <begin position="71"/>
        <end position="118"/>
    </location>
</feature>
<organism evidence="2 3">
    <name type="scientific">Hibiscus sabdariffa</name>
    <name type="common">roselle</name>
    <dbReference type="NCBI Taxonomy" id="183260"/>
    <lineage>
        <taxon>Eukaryota</taxon>
        <taxon>Viridiplantae</taxon>
        <taxon>Streptophyta</taxon>
        <taxon>Embryophyta</taxon>
        <taxon>Tracheophyta</taxon>
        <taxon>Spermatophyta</taxon>
        <taxon>Magnoliopsida</taxon>
        <taxon>eudicotyledons</taxon>
        <taxon>Gunneridae</taxon>
        <taxon>Pentapetalae</taxon>
        <taxon>rosids</taxon>
        <taxon>malvids</taxon>
        <taxon>Malvales</taxon>
        <taxon>Malvaceae</taxon>
        <taxon>Malvoideae</taxon>
        <taxon>Hibiscus</taxon>
    </lineage>
</organism>
<gene>
    <name evidence="2" type="ORF">V6N12_042309</name>
</gene>
<keyword evidence="3" id="KW-1185">Reference proteome</keyword>
<evidence type="ECO:0000313" key="2">
    <source>
        <dbReference type="EMBL" id="KAK8559021.1"/>
    </source>
</evidence>
<feature type="region of interest" description="Disordered" evidence="1">
    <location>
        <begin position="158"/>
        <end position="207"/>
    </location>
</feature>